<evidence type="ECO:0000256" key="2">
    <source>
        <dbReference type="ARBA" id="ARBA00009437"/>
    </source>
</evidence>
<dbReference type="Pfam" id="PF03466">
    <property type="entry name" value="LysR_substrate"/>
    <property type="match status" value="1"/>
</dbReference>
<accession>A0ABS0PWV8</accession>
<keyword evidence="4" id="KW-0238">DNA-binding</keyword>
<dbReference type="InterPro" id="IPR036390">
    <property type="entry name" value="WH_DNA-bd_sf"/>
</dbReference>
<dbReference type="EMBL" id="JACCHP010000022">
    <property type="protein sequence ID" value="MBH5401643.1"/>
    <property type="molecule type" value="Genomic_DNA"/>
</dbReference>
<dbReference type="CDD" id="cd08422">
    <property type="entry name" value="PBP2_CrgA_like"/>
    <property type="match status" value="1"/>
</dbReference>
<dbReference type="SUPFAM" id="SSF53850">
    <property type="entry name" value="Periplasmic binding protein-like II"/>
    <property type="match status" value="1"/>
</dbReference>
<gene>
    <name evidence="7" type="ORF">HZZ13_28210</name>
</gene>
<evidence type="ECO:0000313" key="7">
    <source>
        <dbReference type="EMBL" id="MBH5401643.1"/>
    </source>
</evidence>
<comment type="function">
    <text evidence="1">NodD regulates the expression of the nodABCFE genes which encode other nodulation proteins. NodD is also a negative regulator of its own expression. Binds flavonoids as inducers.</text>
</comment>
<name>A0ABS0PWV8_9BRAD</name>
<dbReference type="PANTHER" id="PTHR30537:SF30">
    <property type="entry name" value="TRANSCRIPTIONAL REGULATOR-RELATED"/>
    <property type="match status" value="1"/>
</dbReference>
<dbReference type="PRINTS" id="PR00039">
    <property type="entry name" value="HTHLYSR"/>
</dbReference>
<evidence type="ECO:0000256" key="5">
    <source>
        <dbReference type="ARBA" id="ARBA00023163"/>
    </source>
</evidence>
<comment type="caution">
    <text evidence="7">The sequence shown here is derived from an EMBL/GenBank/DDBJ whole genome shotgun (WGS) entry which is preliminary data.</text>
</comment>
<keyword evidence="8" id="KW-1185">Reference proteome</keyword>
<evidence type="ECO:0000256" key="4">
    <source>
        <dbReference type="ARBA" id="ARBA00023125"/>
    </source>
</evidence>
<dbReference type="InterPro" id="IPR058163">
    <property type="entry name" value="LysR-type_TF_proteobact-type"/>
</dbReference>
<dbReference type="PANTHER" id="PTHR30537">
    <property type="entry name" value="HTH-TYPE TRANSCRIPTIONAL REGULATOR"/>
    <property type="match status" value="1"/>
</dbReference>
<feature type="domain" description="HTH lysR-type" evidence="6">
    <location>
        <begin position="10"/>
        <end position="61"/>
    </location>
</feature>
<comment type="similarity">
    <text evidence="2">Belongs to the LysR transcriptional regulatory family.</text>
</comment>
<dbReference type="Gene3D" id="1.10.10.10">
    <property type="entry name" value="Winged helix-like DNA-binding domain superfamily/Winged helix DNA-binding domain"/>
    <property type="match status" value="1"/>
</dbReference>
<keyword evidence="3" id="KW-0805">Transcription regulation</keyword>
<evidence type="ECO:0000256" key="1">
    <source>
        <dbReference type="ARBA" id="ARBA00003502"/>
    </source>
</evidence>
<dbReference type="Gene3D" id="3.40.190.290">
    <property type="match status" value="1"/>
</dbReference>
<dbReference type="Pfam" id="PF00126">
    <property type="entry name" value="HTH_1"/>
    <property type="match status" value="1"/>
</dbReference>
<evidence type="ECO:0000259" key="6">
    <source>
        <dbReference type="PROSITE" id="PS50931"/>
    </source>
</evidence>
<dbReference type="InterPro" id="IPR000847">
    <property type="entry name" value="LysR_HTH_N"/>
</dbReference>
<dbReference type="Proteomes" id="UP000807370">
    <property type="component" value="Unassembled WGS sequence"/>
</dbReference>
<dbReference type="PROSITE" id="PS50931">
    <property type="entry name" value="HTH_LYSR"/>
    <property type="match status" value="1"/>
</dbReference>
<keyword evidence="5" id="KW-0804">Transcription</keyword>
<dbReference type="InterPro" id="IPR005119">
    <property type="entry name" value="LysR_subst-bd"/>
</dbReference>
<evidence type="ECO:0000256" key="3">
    <source>
        <dbReference type="ARBA" id="ARBA00023015"/>
    </source>
</evidence>
<dbReference type="RefSeq" id="WP_197962798.1">
    <property type="nucleotide sequence ID" value="NZ_JACCHP010000022.1"/>
</dbReference>
<evidence type="ECO:0000313" key="8">
    <source>
        <dbReference type="Proteomes" id="UP000807370"/>
    </source>
</evidence>
<protein>
    <submittedName>
        <fullName evidence="7">LysR family transcriptional regulator</fullName>
    </submittedName>
</protein>
<reference evidence="7 8" key="1">
    <citation type="submission" date="2020-07" db="EMBL/GenBank/DDBJ databases">
        <title>Bradyrhizobium diversity isolated from nodules of indigenous legumes of Western Australia.</title>
        <authorList>
            <person name="Klepa M.S."/>
        </authorList>
    </citation>
    <scope>NUCLEOTIDE SEQUENCE [LARGE SCALE GENOMIC DNA]</scope>
    <source>
        <strain evidence="7 8">CNPSo 4010</strain>
    </source>
</reference>
<dbReference type="InterPro" id="IPR036388">
    <property type="entry name" value="WH-like_DNA-bd_sf"/>
</dbReference>
<sequence>MNRASFSEAEAFLAVVDRGGFGAAARELGVTQSTISRRISALETRLGKRLVERTTRRITLTEAGLAFASNLRDVLTRLADAEGRVQSEGSEPEGVLRVTMPTAYGRTMVLPRVAVLAQRYPRLRFELDLSDRYADILEEGFDLAIRNAEPTQTGLVSQRIDRYTLHVCAAPEYVAKHKPIERPQDLVDHSSIVLRTYAPRSRWRFEWSGDLIEIEISPRIIASDMMAVRSMTLEGAGVAILPSFLAREDIASGKLAELLPESGLPAINVFASFPHHRANLSKIKVLIAELQRVPA</sequence>
<organism evidence="7 8">
    <name type="scientific">Bradyrhizobium agreste</name>
    <dbReference type="NCBI Taxonomy" id="2751811"/>
    <lineage>
        <taxon>Bacteria</taxon>
        <taxon>Pseudomonadati</taxon>
        <taxon>Pseudomonadota</taxon>
        <taxon>Alphaproteobacteria</taxon>
        <taxon>Hyphomicrobiales</taxon>
        <taxon>Nitrobacteraceae</taxon>
        <taxon>Bradyrhizobium</taxon>
    </lineage>
</organism>
<proteinExistence type="inferred from homology"/>
<dbReference type="SUPFAM" id="SSF46785">
    <property type="entry name" value="Winged helix' DNA-binding domain"/>
    <property type="match status" value="1"/>
</dbReference>